<gene>
    <name evidence="3" type="ORF">QNA08_03230</name>
</gene>
<dbReference type="PANTHER" id="PTHR30007">
    <property type="entry name" value="PHP DOMAIN PROTEIN"/>
    <property type="match status" value="1"/>
</dbReference>
<feature type="domain" description="Transposase IS4-like" evidence="1">
    <location>
        <begin position="88"/>
        <end position="245"/>
    </location>
</feature>
<dbReference type="Pfam" id="PF13340">
    <property type="entry name" value="DUF4096"/>
    <property type="match status" value="1"/>
</dbReference>
<protein>
    <submittedName>
        <fullName evidence="3">IS5 family transposase</fullName>
    </submittedName>
</protein>
<name>A0ABT7ACZ1_9HYPH</name>
<dbReference type="NCBIfam" id="NF033580">
    <property type="entry name" value="transpos_IS5_3"/>
    <property type="match status" value="1"/>
</dbReference>
<evidence type="ECO:0000313" key="3">
    <source>
        <dbReference type="EMBL" id="MDJ1157251.1"/>
    </source>
</evidence>
<organism evidence="3 4">
    <name type="scientific">Chelatococcus albus</name>
    <dbReference type="NCBI Taxonomy" id="3047466"/>
    <lineage>
        <taxon>Bacteria</taxon>
        <taxon>Pseudomonadati</taxon>
        <taxon>Pseudomonadota</taxon>
        <taxon>Alphaproteobacteria</taxon>
        <taxon>Hyphomicrobiales</taxon>
        <taxon>Chelatococcaceae</taxon>
        <taxon>Chelatococcus</taxon>
    </lineage>
</organism>
<evidence type="ECO:0000259" key="2">
    <source>
        <dbReference type="Pfam" id="PF13340"/>
    </source>
</evidence>
<dbReference type="Proteomes" id="UP001321492">
    <property type="component" value="Unassembled WGS sequence"/>
</dbReference>
<dbReference type="Pfam" id="PF01609">
    <property type="entry name" value="DDE_Tnp_1"/>
    <property type="match status" value="1"/>
</dbReference>
<comment type="caution">
    <text evidence="3">The sequence shown here is derived from an EMBL/GenBank/DDBJ whole genome shotgun (WGS) entry which is preliminary data.</text>
</comment>
<accession>A0ABT7ACZ1</accession>
<dbReference type="InterPro" id="IPR002559">
    <property type="entry name" value="Transposase_11"/>
</dbReference>
<dbReference type="InterPro" id="IPR025161">
    <property type="entry name" value="IS402-like_dom"/>
</dbReference>
<sequence length="257" mass="28949">MAKGRYDLTDFEWEAIRPHLPNKPRGVPRVDDRRVLNGIFWCLRSGAPRADMPARYGPPTTVYNRFNRWRKAGVWDRLMDAITKAYDGDVQMIDTSVVRVHQQGATAKRGGVDRCPGRSRGGLTTKLHALVDRQGRPIQIKLTAGQASDIASATDLIGHLAPGSLLLADKGYDADALRAAVAERKAWANIPPRCNRKDPICFSKHLYKARNLVERFFNKIKHFRRIAPRFEKTAENFLAAVKLASVRIWLRGNEPTA</sequence>
<reference evidence="3 4" key="1">
    <citation type="submission" date="2023-05" db="EMBL/GenBank/DDBJ databases">
        <title>Chelatococcus sp. nov., a moderately thermophilic bacterium isolated from hot spring microbial mat.</title>
        <authorList>
            <person name="Hu C.-J."/>
            <person name="Li W.-J."/>
        </authorList>
    </citation>
    <scope>NUCLEOTIDE SEQUENCE [LARGE SCALE GENOMIC DNA]</scope>
    <source>
        <strain evidence="3 4">SYSU G07232</strain>
    </source>
</reference>
<evidence type="ECO:0000313" key="4">
    <source>
        <dbReference type="Proteomes" id="UP001321492"/>
    </source>
</evidence>
<keyword evidence="4" id="KW-1185">Reference proteome</keyword>
<proteinExistence type="predicted"/>
<dbReference type="EMBL" id="JASJEV010000001">
    <property type="protein sequence ID" value="MDJ1157251.1"/>
    <property type="molecule type" value="Genomic_DNA"/>
</dbReference>
<evidence type="ECO:0000259" key="1">
    <source>
        <dbReference type="Pfam" id="PF01609"/>
    </source>
</evidence>
<feature type="domain" description="Insertion element IS402-like" evidence="2">
    <location>
        <begin position="8"/>
        <end position="79"/>
    </location>
</feature>
<dbReference type="PANTHER" id="PTHR30007:SF1">
    <property type="entry name" value="BLR1914 PROTEIN"/>
    <property type="match status" value="1"/>
</dbReference>